<dbReference type="EMBL" id="JBJURJ010000009">
    <property type="protein sequence ID" value="MFM9329535.1"/>
    <property type="molecule type" value="Genomic_DNA"/>
</dbReference>
<evidence type="ECO:0000313" key="2">
    <source>
        <dbReference type="Proteomes" id="UP001631969"/>
    </source>
</evidence>
<organism evidence="1 2">
    <name type="scientific">Paenibacillus mesotrionivorans</name>
    <dbReference type="NCBI Taxonomy" id="3160968"/>
    <lineage>
        <taxon>Bacteria</taxon>
        <taxon>Bacillati</taxon>
        <taxon>Bacillota</taxon>
        <taxon>Bacilli</taxon>
        <taxon>Bacillales</taxon>
        <taxon>Paenibacillaceae</taxon>
        <taxon>Paenibacillus</taxon>
    </lineage>
</organism>
<protein>
    <submittedName>
        <fullName evidence="1">ATP-binding protein</fullName>
    </submittedName>
</protein>
<proteinExistence type="predicted"/>
<reference evidence="1" key="1">
    <citation type="submission" date="2024-12" db="EMBL/GenBank/DDBJ databases">
        <authorList>
            <person name="Wu N."/>
        </authorList>
    </citation>
    <scope>NUCLEOTIDE SEQUENCE</scope>
    <source>
        <strain evidence="1">P15</strain>
    </source>
</reference>
<keyword evidence="1" id="KW-0547">Nucleotide-binding</keyword>
<keyword evidence="2" id="KW-1185">Reference proteome</keyword>
<sequence>MWKRNIMRAVMIFFIAYQVWALFIVFRYPYIGINLEQDSSGHWIIESLNEGNIAKNTEIQAGDRIISINGKEPDSHPFVHLWRTMDQVDDFVVNRDGSLLTVNVRDMPLLSSDDTISFLAEFVSLLLAVIIYKRVRNSPSAVYLSAVFLDIAFIFMSLATSIRGEPSGKFLITTFMMLMPALFLHFFNAFLQEKGSYGFPNSLVRVYLYIIVLPVVLNALTLFTTMHTVELYLFSRISTLVISGLGVIGCLTLLIRSYVKHRREKSPLAFIVKAVFWALFCSVAPVILLSFTPMVLLGYELANSLLMSCFIFIFPLTFVYLLATRRLYDIDLISRRMYFTTAIAFLPSLLFMGLIKLLFDETATGEQLALVFFILLTGTSFILYSLENLTAKLEPTLFPRKYRLQMALKKISRNLGTISSFQEMREIILKDIAETLEVRGAAIMLRSQRETEMITVGNVDEKLAEKLIEEDLPENGPYTCFEITQQEDFTAYLIVTEKNTGTILGLEEVHWLQLILTYLAVSLENVQLIRMLDNKIQTLSSLVPKEEDAENIRWFRKLMFSLQEKERVRIAMDIHDSTMQDLFFLKRRLQTIHSQHMLTPEVQTSLDAAADFIDMINAGLRQSCFELHPYMLRDIGLVEALNKLFHVERATAEFKIEFSVMGTQLIEKQGLEMKQHLFRMIQELLNNAKKYSRASEIEFVLQYRESFVELEYSDDGVGFEERQPTVREIGSSGQGLEQLKSRVLSLDGSYELSTSPGKGVRFSAQIPVSAA</sequence>
<comment type="caution">
    <text evidence="1">The sequence shown here is derived from an EMBL/GenBank/DDBJ whole genome shotgun (WGS) entry which is preliminary data.</text>
</comment>
<accession>A0ACC7NYG3</accession>
<gene>
    <name evidence="1" type="ORF">ACI1P1_14675</name>
</gene>
<dbReference type="Proteomes" id="UP001631969">
    <property type="component" value="Unassembled WGS sequence"/>
</dbReference>
<evidence type="ECO:0000313" key="1">
    <source>
        <dbReference type="EMBL" id="MFM9329535.1"/>
    </source>
</evidence>
<keyword evidence="1" id="KW-0067">ATP-binding</keyword>
<name>A0ACC7NYG3_9BACL</name>